<evidence type="ECO:0000259" key="6">
    <source>
        <dbReference type="Pfam" id="PF01425"/>
    </source>
</evidence>
<dbReference type="Pfam" id="PF01425">
    <property type="entry name" value="Amidase"/>
    <property type="match status" value="1"/>
</dbReference>
<evidence type="ECO:0000256" key="3">
    <source>
        <dbReference type="ARBA" id="ARBA00012922"/>
    </source>
</evidence>
<comment type="similarity">
    <text evidence="2">Belongs to the amidase family.</text>
</comment>
<keyword evidence="4" id="KW-0378">Hydrolase</keyword>
<name>A0A9N9LIH7_9HELO</name>
<comment type="caution">
    <text evidence="7">The sequence shown here is derived from an EMBL/GenBank/DDBJ whole genome shotgun (WGS) entry which is preliminary data.</text>
</comment>
<keyword evidence="8" id="KW-1185">Reference proteome</keyword>
<protein>
    <recommendedName>
        <fullName evidence="3">amidase</fullName>
        <ecNumber evidence="3">3.5.1.4</ecNumber>
    </recommendedName>
</protein>
<evidence type="ECO:0000256" key="4">
    <source>
        <dbReference type="ARBA" id="ARBA00022801"/>
    </source>
</evidence>
<dbReference type="PANTHER" id="PTHR46072">
    <property type="entry name" value="AMIDASE-RELATED-RELATED"/>
    <property type="match status" value="1"/>
</dbReference>
<dbReference type="InterPro" id="IPR023631">
    <property type="entry name" value="Amidase_dom"/>
</dbReference>
<evidence type="ECO:0000313" key="8">
    <source>
        <dbReference type="Proteomes" id="UP000701801"/>
    </source>
</evidence>
<dbReference type="PROSITE" id="PS00571">
    <property type="entry name" value="AMIDASES"/>
    <property type="match status" value="1"/>
</dbReference>
<evidence type="ECO:0000256" key="2">
    <source>
        <dbReference type="ARBA" id="ARBA00009199"/>
    </source>
</evidence>
<dbReference type="Proteomes" id="UP000701801">
    <property type="component" value="Unassembled WGS sequence"/>
</dbReference>
<evidence type="ECO:0000313" key="7">
    <source>
        <dbReference type="EMBL" id="CAG8973211.1"/>
    </source>
</evidence>
<feature type="active site" description="Acyl-ester intermediate" evidence="5">
    <location>
        <position position="230"/>
    </location>
</feature>
<feature type="active site" description="Charge relay system" evidence="5">
    <location>
        <position position="206"/>
    </location>
</feature>
<feature type="domain" description="Amidase" evidence="6">
    <location>
        <begin position="76"/>
        <end position="533"/>
    </location>
</feature>
<proteinExistence type="inferred from homology"/>
<reference evidence="7" key="1">
    <citation type="submission" date="2021-07" db="EMBL/GenBank/DDBJ databases">
        <authorList>
            <person name="Durling M."/>
        </authorList>
    </citation>
    <scope>NUCLEOTIDE SEQUENCE</scope>
</reference>
<dbReference type="EC" id="3.5.1.4" evidence="3"/>
<dbReference type="SUPFAM" id="SSF75304">
    <property type="entry name" value="Amidase signature (AS) enzymes"/>
    <property type="match status" value="1"/>
</dbReference>
<dbReference type="GO" id="GO:0004040">
    <property type="term" value="F:amidase activity"/>
    <property type="evidence" value="ECO:0007669"/>
    <property type="project" value="UniProtKB-EC"/>
</dbReference>
<organism evidence="7 8">
    <name type="scientific">Hymenoscyphus albidus</name>
    <dbReference type="NCBI Taxonomy" id="595503"/>
    <lineage>
        <taxon>Eukaryota</taxon>
        <taxon>Fungi</taxon>
        <taxon>Dikarya</taxon>
        <taxon>Ascomycota</taxon>
        <taxon>Pezizomycotina</taxon>
        <taxon>Leotiomycetes</taxon>
        <taxon>Helotiales</taxon>
        <taxon>Helotiaceae</taxon>
        <taxon>Hymenoscyphus</taxon>
    </lineage>
</organism>
<sequence>MSNWEELVLTAQKHRDATISILDPPLPDLPVTANLPKNLTSIPRSVLSPVEIGITETPIDELLAALATGRLSSVTVTRAFLRRAGVAQSLVNCVFELAPQEALTRAKELDDFSEEHQKTVGPLHGLPVSVKALISWKGLRTTEGLVAALANTATNDAPILALVRSLGAVPFVRTTEPQGVMMLETLSPIHGSTLNPHNTSLTPGGSSGGEGALLALLASQLGLGTDIGGSVRSPAANCGIYTLKPSAFRLPLAGIHVFFSGCEMVPATVGPMSPSRKGIAIFMESVLGTRPWERDPSLLPIPWQKLEDPFEPKLNIGVMWDDGVVKPSKAMSRALTEVVKKLEGNPRFRIERWEPFKHKEAVGILVSRLLFVEKLYSPDGGQAFTKALAKSGEPMHELTDYRLVSGPGVESLSLQSYWDWTMARNIFRANYLQEWLEKAPQMDVILCPPHPGAAPPIGTTKYWGYTSVWNLLDYPAAVFPVTRVDADLDSEDSDYNSRSEVDDWTHSHFDAQNQAGAPVCLQLVGKRIEDEKVVQAMDEICEAAGLPFIDCLR</sequence>
<feature type="active site" description="Charge relay system" evidence="5">
    <location>
        <position position="131"/>
    </location>
</feature>
<comment type="catalytic activity">
    <reaction evidence="1">
        <text>a monocarboxylic acid amide + H2O = a monocarboxylate + NH4(+)</text>
        <dbReference type="Rhea" id="RHEA:12020"/>
        <dbReference type="ChEBI" id="CHEBI:15377"/>
        <dbReference type="ChEBI" id="CHEBI:28938"/>
        <dbReference type="ChEBI" id="CHEBI:35757"/>
        <dbReference type="ChEBI" id="CHEBI:83628"/>
        <dbReference type="EC" id="3.5.1.4"/>
    </reaction>
</comment>
<dbReference type="InterPro" id="IPR020556">
    <property type="entry name" value="Amidase_CS"/>
</dbReference>
<gene>
    <name evidence="7" type="ORF">HYALB_00006380</name>
</gene>
<dbReference type="Gene3D" id="3.90.1300.10">
    <property type="entry name" value="Amidase signature (AS) domain"/>
    <property type="match status" value="1"/>
</dbReference>
<dbReference type="AlphaFoldDB" id="A0A9N9LIH7"/>
<dbReference type="EMBL" id="CAJVRM010000066">
    <property type="protein sequence ID" value="CAG8973211.1"/>
    <property type="molecule type" value="Genomic_DNA"/>
</dbReference>
<dbReference type="OrthoDB" id="6428749at2759"/>
<accession>A0A9N9LIH7</accession>
<dbReference type="PIRSF" id="PIRSF001221">
    <property type="entry name" value="Amidase_fungi"/>
    <property type="match status" value="1"/>
</dbReference>
<dbReference type="PANTHER" id="PTHR46072:SF4">
    <property type="entry name" value="AMIDASE C550.07-RELATED"/>
    <property type="match status" value="1"/>
</dbReference>
<evidence type="ECO:0000256" key="1">
    <source>
        <dbReference type="ARBA" id="ARBA00001311"/>
    </source>
</evidence>
<dbReference type="InterPro" id="IPR036928">
    <property type="entry name" value="AS_sf"/>
</dbReference>
<evidence type="ECO:0000256" key="5">
    <source>
        <dbReference type="PIRSR" id="PIRSR001221-1"/>
    </source>
</evidence>